<evidence type="ECO:0000313" key="3">
    <source>
        <dbReference type="Proteomes" id="UP001281761"/>
    </source>
</evidence>
<feature type="compositionally biased region" description="Basic and acidic residues" evidence="1">
    <location>
        <begin position="211"/>
        <end position="225"/>
    </location>
</feature>
<comment type="caution">
    <text evidence="2">The sequence shown here is derived from an EMBL/GenBank/DDBJ whole genome shotgun (WGS) entry which is preliminary data.</text>
</comment>
<sequence>MTSFEAKPPSSTDSSCPNCSAFLNWDEEELGSEHEKAVVFRPLIATVKLQPALDCIVVLISSASKRIITATMKMLNRLLQYCSAHVRLALVKAGLIPQIINTLNPQSLSFAETVDIQIYVANIIWYSLWLATPNGLEELEIEDDDEQQALHKTLPIQVFSDTPRPTPPNISFLSTNPGFRPLSATGMEQNRRNCATDGEDIASYDGNGGHRRCDGEKAAKRPELL</sequence>
<protein>
    <submittedName>
        <fullName evidence="2">Uncharacterized protein</fullName>
    </submittedName>
</protein>
<proteinExistence type="predicted"/>
<keyword evidence="3" id="KW-1185">Reference proteome</keyword>
<dbReference type="EMBL" id="JARBJD010000142">
    <property type="protein sequence ID" value="KAK2950145.1"/>
    <property type="molecule type" value="Genomic_DNA"/>
</dbReference>
<feature type="region of interest" description="Disordered" evidence="1">
    <location>
        <begin position="197"/>
        <end position="225"/>
    </location>
</feature>
<accession>A0ABQ9XG02</accession>
<organism evidence="2 3">
    <name type="scientific">Blattamonas nauphoetae</name>
    <dbReference type="NCBI Taxonomy" id="2049346"/>
    <lineage>
        <taxon>Eukaryota</taxon>
        <taxon>Metamonada</taxon>
        <taxon>Preaxostyla</taxon>
        <taxon>Oxymonadida</taxon>
        <taxon>Blattamonas</taxon>
    </lineage>
</organism>
<evidence type="ECO:0000256" key="1">
    <source>
        <dbReference type="SAM" id="MobiDB-lite"/>
    </source>
</evidence>
<dbReference type="Proteomes" id="UP001281761">
    <property type="component" value="Unassembled WGS sequence"/>
</dbReference>
<name>A0ABQ9XG02_9EUKA</name>
<reference evidence="2 3" key="1">
    <citation type="journal article" date="2022" name="bioRxiv">
        <title>Genomics of Preaxostyla Flagellates Illuminates Evolutionary Transitions and the Path Towards Mitochondrial Loss.</title>
        <authorList>
            <person name="Novak L.V.F."/>
            <person name="Treitli S.C."/>
            <person name="Pyrih J."/>
            <person name="Halakuc P."/>
            <person name="Pipaliya S.V."/>
            <person name="Vacek V."/>
            <person name="Brzon O."/>
            <person name="Soukal P."/>
            <person name="Eme L."/>
            <person name="Dacks J.B."/>
            <person name="Karnkowska A."/>
            <person name="Elias M."/>
            <person name="Hampl V."/>
        </authorList>
    </citation>
    <scope>NUCLEOTIDE SEQUENCE [LARGE SCALE GENOMIC DNA]</scope>
    <source>
        <strain evidence="2">NAU3</strain>
        <tissue evidence="2">Gut</tissue>
    </source>
</reference>
<gene>
    <name evidence="2" type="ORF">BLNAU_14947</name>
</gene>
<evidence type="ECO:0000313" key="2">
    <source>
        <dbReference type="EMBL" id="KAK2950145.1"/>
    </source>
</evidence>